<feature type="transmembrane region" description="Helical" evidence="1">
    <location>
        <begin position="100"/>
        <end position="120"/>
    </location>
</feature>
<keyword evidence="1" id="KW-0472">Membrane</keyword>
<organism evidence="2 3">
    <name type="scientific">Actinomadura barringtoniae</name>
    <dbReference type="NCBI Taxonomy" id="1427535"/>
    <lineage>
        <taxon>Bacteria</taxon>
        <taxon>Bacillati</taxon>
        <taxon>Actinomycetota</taxon>
        <taxon>Actinomycetes</taxon>
        <taxon>Streptosporangiales</taxon>
        <taxon>Thermomonosporaceae</taxon>
        <taxon>Actinomadura</taxon>
    </lineage>
</organism>
<sequence length="122" mass="13359">MFSVASNVEMESPQEAAPRLKVRRWERSDAPSASFLRAAGAGFGTFLFVDLVMMSAPLMMSRRPSLLPQMVTLIVFAFGLGSLLIWKVGGTWRPFGYGMMAGWCFLTLISVGFLTGLTGLPF</sequence>
<dbReference type="Proteomes" id="UP000669179">
    <property type="component" value="Unassembled WGS sequence"/>
</dbReference>
<evidence type="ECO:0000313" key="2">
    <source>
        <dbReference type="EMBL" id="MBO2449316.1"/>
    </source>
</evidence>
<feature type="transmembrane region" description="Helical" evidence="1">
    <location>
        <begin position="66"/>
        <end position="88"/>
    </location>
</feature>
<gene>
    <name evidence="2" type="ORF">J4573_19595</name>
</gene>
<evidence type="ECO:0000256" key="1">
    <source>
        <dbReference type="SAM" id="Phobius"/>
    </source>
</evidence>
<dbReference type="EMBL" id="JAGEOJ010000007">
    <property type="protein sequence ID" value="MBO2449316.1"/>
    <property type="molecule type" value="Genomic_DNA"/>
</dbReference>
<name>A0A939T2A6_9ACTN</name>
<proteinExistence type="predicted"/>
<accession>A0A939T2A6</accession>
<evidence type="ECO:0000313" key="3">
    <source>
        <dbReference type="Proteomes" id="UP000669179"/>
    </source>
</evidence>
<keyword evidence="1" id="KW-0812">Transmembrane</keyword>
<feature type="transmembrane region" description="Helical" evidence="1">
    <location>
        <begin position="35"/>
        <end position="54"/>
    </location>
</feature>
<keyword evidence="3" id="KW-1185">Reference proteome</keyword>
<keyword evidence="1" id="KW-1133">Transmembrane helix</keyword>
<protein>
    <submittedName>
        <fullName evidence="2">Uncharacterized protein</fullName>
    </submittedName>
</protein>
<comment type="caution">
    <text evidence="2">The sequence shown here is derived from an EMBL/GenBank/DDBJ whole genome shotgun (WGS) entry which is preliminary data.</text>
</comment>
<dbReference type="AlphaFoldDB" id="A0A939T2A6"/>
<reference evidence="2" key="1">
    <citation type="submission" date="2021-03" db="EMBL/GenBank/DDBJ databases">
        <authorList>
            <person name="Kanchanasin P."/>
            <person name="Saeng-In P."/>
            <person name="Phongsopitanun W."/>
            <person name="Yuki M."/>
            <person name="Kudo T."/>
            <person name="Ohkuma M."/>
            <person name="Tanasupawat S."/>
        </authorList>
    </citation>
    <scope>NUCLEOTIDE SEQUENCE</scope>
    <source>
        <strain evidence="2">GKU 128</strain>
    </source>
</reference>